<feature type="transmembrane region" description="Helical" evidence="1">
    <location>
        <begin position="178"/>
        <end position="200"/>
    </location>
</feature>
<evidence type="ECO:0000313" key="2">
    <source>
        <dbReference type="EMBL" id="QHT25035.1"/>
    </source>
</evidence>
<keyword evidence="1" id="KW-0812">Transmembrane</keyword>
<keyword evidence="1" id="KW-1133">Transmembrane helix</keyword>
<keyword evidence="1" id="KW-0472">Membrane</keyword>
<accession>A0A6C0ECC9</accession>
<organism evidence="2">
    <name type="scientific">viral metagenome</name>
    <dbReference type="NCBI Taxonomy" id="1070528"/>
    <lineage>
        <taxon>unclassified sequences</taxon>
        <taxon>metagenomes</taxon>
        <taxon>organismal metagenomes</taxon>
    </lineage>
</organism>
<feature type="transmembrane region" description="Helical" evidence="1">
    <location>
        <begin position="152"/>
        <end position="172"/>
    </location>
</feature>
<reference evidence="2" key="1">
    <citation type="journal article" date="2020" name="Nature">
        <title>Giant virus diversity and host interactions through global metagenomics.</title>
        <authorList>
            <person name="Schulz F."/>
            <person name="Roux S."/>
            <person name="Paez-Espino D."/>
            <person name="Jungbluth S."/>
            <person name="Walsh D.A."/>
            <person name="Denef V.J."/>
            <person name="McMahon K.D."/>
            <person name="Konstantinidis K.T."/>
            <person name="Eloe-Fadrosh E.A."/>
            <person name="Kyrpides N.C."/>
            <person name="Woyke T."/>
        </authorList>
    </citation>
    <scope>NUCLEOTIDE SEQUENCE</scope>
    <source>
        <strain evidence="2">GVMAG-M-3300023179-150</strain>
    </source>
</reference>
<name>A0A6C0ECC9_9ZZZZ</name>
<proteinExistence type="predicted"/>
<evidence type="ECO:0000256" key="1">
    <source>
        <dbReference type="SAM" id="Phobius"/>
    </source>
</evidence>
<dbReference type="AlphaFoldDB" id="A0A6C0ECC9"/>
<sequence length="272" mass="31862">MSITPSPVNSVNSINSLELELKQQYQGLTDEVKAYFDKQEAEFVAQSKSSYQNPDSFAQDRAKFLIKKKIDDLDTHRREIWTYLTAEFNRNTYDKSLNAKMMSQNKNDTARNQKTYQKYLDKLEDAKGNTDTTKRLREIELYELNRRKDQVFLMKIISLTLLVCLFLSFGILNEVLPMETVFVVILIFGGLIGYVIYYVYIKNSDRSRRNWDKYYFEQPTDTIKKDSNVIEDINYDKLDKDLDGEFHKYIDACATKKSPETKIDTTKLTPST</sequence>
<dbReference type="EMBL" id="MN739754">
    <property type="protein sequence ID" value="QHT25035.1"/>
    <property type="molecule type" value="Genomic_DNA"/>
</dbReference>
<protein>
    <submittedName>
        <fullName evidence="2">Uncharacterized protein</fullName>
    </submittedName>
</protein>